<evidence type="ECO:0000313" key="2">
    <source>
        <dbReference type="Proteomes" id="UP000467841"/>
    </source>
</evidence>
<name>A0A6D2JL80_9BRAS</name>
<protein>
    <submittedName>
        <fullName evidence="1">Uncharacterized protein</fullName>
    </submittedName>
</protein>
<organism evidence="1 2">
    <name type="scientific">Microthlaspi erraticum</name>
    <dbReference type="NCBI Taxonomy" id="1685480"/>
    <lineage>
        <taxon>Eukaryota</taxon>
        <taxon>Viridiplantae</taxon>
        <taxon>Streptophyta</taxon>
        <taxon>Embryophyta</taxon>
        <taxon>Tracheophyta</taxon>
        <taxon>Spermatophyta</taxon>
        <taxon>Magnoliopsida</taxon>
        <taxon>eudicotyledons</taxon>
        <taxon>Gunneridae</taxon>
        <taxon>Pentapetalae</taxon>
        <taxon>rosids</taxon>
        <taxon>malvids</taxon>
        <taxon>Brassicales</taxon>
        <taxon>Brassicaceae</taxon>
        <taxon>Coluteocarpeae</taxon>
        <taxon>Microthlaspi</taxon>
    </lineage>
</organism>
<keyword evidence="2" id="KW-1185">Reference proteome</keyword>
<proteinExistence type="predicted"/>
<sequence length="134" mass="15097">MRAYNRIVKRVKDELNMSLLPGSCLLYISCSTSNCCADTGSAYSGFDGISLNKFDQVLRNELPQTTARRLVPNYGWTSRSHVVINELNRPTRVSAVLHAVGIKPISRQSQTQIPLLGGERRELVIHRHPCDRVY</sequence>
<comment type="caution">
    <text evidence="1">The sequence shown here is derived from an EMBL/GenBank/DDBJ whole genome shotgun (WGS) entry which is preliminary data.</text>
</comment>
<dbReference type="EMBL" id="CACVBM020001229">
    <property type="protein sequence ID" value="CAA7040526.1"/>
    <property type="molecule type" value="Genomic_DNA"/>
</dbReference>
<evidence type="ECO:0000313" key="1">
    <source>
        <dbReference type="EMBL" id="CAA7040526.1"/>
    </source>
</evidence>
<gene>
    <name evidence="1" type="ORF">MERR_LOCUS27761</name>
</gene>
<accession>A0A6D2JL80</accession>
<dbReference type="AlphaFoldDB" id="A0A6D2JL80"/>
<reference evidence="1" key="1">
    <citation type="submission" date="2020-01" db="EMBL/GenBank/DDBJ databases">
        <authorList>
            <person name="Mishra B."/>
        </authorList>
    </citation>
    <scope>NUCLEOTIDE SEQUENCE [LARGE SCALE GENOMIC DNA]</scope>
</reference>
<dbReference type="Proteomes" id="UP000467841">
    <property type="component" value="Unassembled WGS sequence"/>
</dbReference>